<feature type="domain" description="TonB-dependent receptor plug" evidence="2">
    <location>
        <begin position="5"/>
        <end position="99"/>
    </location>
</feature>
<accession>A0A0J7JZG7</accession>
<dbReference type="Pfam" id="PF07715">
    <property type="entry name" value="Plug"/>
    <property type="match status" value="1"/>
</dbReference>
<dbReference type="GO" id="GO:0015344">
    <property type="term" value="F:siderophore uptake transmembrane transporter activity"/>
    <property type="evidence" value="ECO:0007669"/>
    <property type="project" value="TreeGrafter"/>
</dbReference>
<dbReference type="OrthoDB" id="10663635at2759"/>
<gene>
    <name evidence="3" type="ORF">RF55_19956</name>
</gene>
<dbReference type="SUPFAM" id="SSF56935">
    <property type="entry name" value="Porins"/>
    <property type="match status" value="1"/>
</dbReference>
<dbReference type="Gene3D" id="2.170.130.10">
    <property type="entry name" value="TonB-dependent receptor, plug domain"/>
    <property type="match status" value="1"/>
</dbReference>
<protein>
    <submittedName>
        <fullName evidence="3">Ligand-gated channel protein</fullName>
    </submittedName>
</protein>
<dbReference type="PROSITE" id="PS52016">
    <property type="entry name" value="TONB_DEPENDENT_REC_3"/>
    <property type="match status" value="1"/>
</dbReference>
<organism evidence="3 4">
    <name type="scientific">Lasius niger</name>
    <name type="common">Black garden ant</name>
    <dbReference type="NCBI Taxonomy" id="67767"/>
    <lineage>
        <taxon>Eukaryota</taxon>
        <taxon>Metazoa</taxon>
        <taxon>Ecdysozoa</taxon>
        <taxon>Arthropoda</taxon>
        <taxon>Hexapoda</taxon>
        <taxon>Insecta</taxon>
        <taxon>Pterygota</taxon>
        <taxon>Neoptera</taxon>
        <taxon>Endopterygota</taxon>
        <taxon>Hymenoptera</taxon>
        <taxon>Apocrita</taxon>
        <taxon>Aculeata</taxon>
        <taxon>Formicoidea</taxon>
        <taxon>Formicidae</taxon>
        <taxon>Formicinae</taxon>
        <taxon>Lasius</taxon>
        <taxon>Lasius</taxon>
    </lineage>
</organism>
<dbReference type="InterPro" id="IPR039426">
    <property type="entry name" value="TonB-dep_rcpt-like"/>
</dbReference>
<evidence type="ECO:0000313" key="3">
    <source>
        <dbReference type="EMBL" id="KMQ83472.1"/>
    </source>
</evidence>
<dbReference type="InterPro" id="IPR037066">
    <property type="entry name" value="Plug_dom_sf"/>
</dbReference>
<dbReference type="AlphaFoldDB" id="A0A0J7JZG7"/>
<dbReference type="GO" id="GO:0044718">
    <property type="term" value="P:siderophore transmembrane transport"/>
    <property type="evidence" value="ECO:0007669"/>
    <property type="project" value="TreeGrafter"/>
</dbReference>
<name>A0A0J7JZG7_LASNI</name>
<comment type="caution">
    <text evidence="3">The sequence shown here is derived from an EMBL/GenBank/DDBJ whole genome shotgun (WGS) entry which is preliminary data.</text>
</comment>
<evidence type="ECO:0000313" key="4">
    <source>
        <dbReference type="Proteomes" id="UP000036403"/>
    </source>
</evidence>
<evidence type="ECO:0000256" key="1">
    <source>
        <dbReference type="ARBA" id="ARBA00022729"/>
    </source>
</evidence>
<dbReference type="InterPro" id="IPR012910">
    <property type="entry name" value="Plug_dom"/>
</dbReference>
<dbReference type="EMBL" id="LBMM01019703">
    <property type="protein sequence ID" value="KMQ83472.1"/>
    <property type="molecule type" value="Genomic_DNA"/>
</dbReference>
<evidence type="ECO:0000259" key="2">
    <source>
        <dbReference type="Pfam" id="PF07715"/>
    </source>
</evidence>
<reference evidence="3 4" key="1">
    <citation type="submission" date="2015-04" db="EMBL/GenBank/DDBJ databases">
        <title>Lasius niger genome sequencing.</title>
        <authorList>
            <person name="Konorov E.A."/>
            <person name="Nikitin M.A."/>
            <person name="Kirill M.V."/>
            <person name="Chang P."/>
        </authorList>
    </citation>
    <scope>NUCLEOTIDE SEQUENCE [LARGE SCALE GENOMIC DNA]</scope>
    <source>
        <tissue evidence="3">Whole</tissue>
    </source>
</reference>
<proteinExistence type="predicted"/>
<dbReference type="PANTHER" id="PTHR30069:SF53">
    <property type="entry name" value="COLICIN I RECEPTOR-RELATED"/>
    <property type="match status" value="1"/>
</dbReference>
<sequence>MQYLNVVDPEDTLKYFPALSVRKRFVGDENATLAVRGTSTSQTARGVVYLDGLLLSNFMGNTHSYPPRWSMAFPDDIARVEVIYGAYSALYPGNAIGAVVNMTTRMPEHLEISSDTQLFTQHVHTYRIDRNYGGNRKSASIGDRVGRWSFLLEVSRLISNGQPLIYAPLPLGPMDVH</sequence>
<keyword evidence="4" id="KW-1185">Reference proteome</keyword>
<dbReference type="PANTHER" id="PTHR30069">
    <property type="entry name" value="TONB-DEPENDENT OUTER MEMBRANE RECEPTOR"/>
    <property type="match status" value="1"/>
</dbReference>
<keyword evidence="1" id="KW-0732">Signal</keyword>
<dbReference type="Proteomes" id="UP000036403">
    <property type="component" value="Unassembled WGS sequence"/>
</dbReference>
<feature type="non-terminal residue" evidence="3">
    <location>
        <position position="177"/>
    </location>
</feature>
<dbReference type="PaxDb" id="67767-A0A0J7JZG7"/>